<dbReference type="EMBL" id="GECZ01014979">
    <property type="protein sequence ID" value="JAS54790.1"/>
    <property type="molecule type" value="Transcribed_RNA"/>
</dbReference>
<reference evidence="7" key="1">
    <citation type="submission" date="2015-11" db="EMBL/GenBank/DDBJ databases">
        <title>De novo transcriptome assembly of four potential Pierce s Disease insect vectors from Arizona vineyards.</title>
        <authorList>
            <person name="Tassone E.E."/>
        </authorList>
    </citation>
    <scope>NUCLEOTIDE SEQUENCE</scope>
</reference>
<evidence type="ECO:0000256" key="2">
    <source>
        <dbReference type="ARBA" id="ARBA00006524"/>
    </source>
</evidence>
<evidence type="ECO:0000256" key="5">
    <source>
        <dbReference type="SAM" id="MobiDB-lite"/>
    </source>
</evidence>
<comment type="function">
    <text evidence="1">May be involved in 20S pre-rRNA processing.</text>
</comment>
<organism evidence="7">
    <name type="scientific">Cuerna arida</name>
    <dbReference type="NCBI Taxonomy" id="1464854"/>
    <lineage>
        <taxon>Eukaryota</taxon>
        <taxon>Metazoa</taxon>
        <taxon>Ecdysozoa</taxon>
        <taxon>Arthropoda</taxon>
        <taxon>Hexapoda</taxon>
        <taxon>Insecta</taxon>
        <taxon>Pterygota</taxon>
        <taxon>Neoptera</taxon>
        <taxon>Paraneoptera</taxon>
        <taxon>Hemiptera</taxon>
        <taxon>Auchenorrhyncha</taxon>
        <taxon>Membracoidea</taxon>
        <taxon>Cicadellidae</taxon>
        <taxon>Cicadellinae</taxon>
        <taxon>Proconiini</taxon>
        <taxon>Cuerna</taxon>
    </lineage>
</organism>
<evidence type="ECO:0000256" key="4">
    <source>
        <dbReference type="ARBA" id="ARBA00022552"/>
    </source>
</evidence>
<sequence length="163" mass="17749">MDYPIQGSGLYSHFPNIVGIIFNNWTAIKLAVEHGMAGPPAITQQKLIATVEAASQLLSSGKADWCNLSDLLTDIMDSEFSTVLEDNSSDEVASHLCELYQMFSSGDVQSLVSALESLPCKSPIHLGPPPVLRPSPPHQESSPEEEEESEAPQEDGWTLVKRK</sequence>
<proteinExistence type="inferred from homology"/>
<evidence type="ECO:0000256" key="1">
    <source>
        <dbReference type="ARBA" id="ARBA00002210"/>
    </source>
</evidence>
<comment type="similarity">
    <text evidence="2">Belongs to the TSR2 family.</text>
</comment>
<dbReference type="PANTHER" id="PTHR21250">
    <property type="entry name" value="PRE-RRNA-PROCESSING PROTEIN TSR2 HOMOLOG"/>
    <property type="match status" value="1"/>
</dbReference>
<dbReference type="GO" id="GO:0006364">
    <property type="term" value="P:rRNA processing"/>
    <property type="evidence" value="ECO:0007669"/>
    <property type="project" value="UniProtKB-KW"/>
</dbReference>
<feature type="compositionally biased region" description="Acidic residues" evidence="5">
    <location>
        <begin position="142"/>
        <end position="153"/>
    </location>
</feature>
<evidence type="ECO:0000313" key="7">
    <source>
        <dbReference type="EMBL" id="JAS69339.1"/>
    </source>
</evidence>
<protein>
    <recommendedName>
        <fullName evidence="3">Pre-rRNA-processing protein TSR2 homolog</fullName>
    </recommendedName>
</protein>
<dbReference type="AlphaFoldDB" id="A0A1B6H3S7"/>
<gene>
    <name evidence="7" type="ORF">g.31463</name>
    <name evidence="6" type="ORF">g.31464</name>
</gene>
<feature type="region of interest" description="Disordered" evidence="5">
    <location>
        <begin position="125"/>
        <end position="163"/>
    </location>
</feature>
<dbReference type="Pfam" id="PF10273">
    <property type="entry name" value="WGG"/>
    <property type="match status" value="1"/>
</dbReference>
<accession>A0A1B6H3S7</accession>
<feature type="compositionally biased region" description="Pro residues" evidence="5">
    <location>
        <begin position="126"/>
        <end position="137"/>
    </location>
</feature>
<dbReference type="InterPro" id="IPR019398">
    <property type="entry name" value="Pre-rRNA_process_TSR2"/>
</dbReference>
<keyword evidence="4" id="KW-0698">rRNA processing</keyword>
<dbReference type="EMBL" id="GECZ01000430">
    <property type="protein sequence ID" value="JAS69339.1"/>
    <property type="molecule type" value="Transcribed_RNA"/>
</dbReference>
<evidence type="ECO:0000313" key="6">
    <source>
        <dbReference type="EMBL" id="JAS54790.1"/>
    </source>
</evidence>
<evidence type="ECO:0000256" key="3">
    <source>
        <dbReference type="ARBA" id="ARBA00017551"/>
    </source>
</evidence>
<name>A0A1B6H3S7_9HEMI</name>